<sequence>MRMLYDLAKQRKTVRKFREEKPSIEKLMYCLKMANEAPSGMNAQPWRFLVVEDEEMKRQIRETCEKAEKDFYENVRGKLKEWLNENSFNWKKPFLEEAPYLLLVFSKKDAPYSRESVWLAIGYLLLALEEQGLGTVPYTPPNPNEIAKIVNTPSDLRFEVILPVGYPDDPKPKYPREEVKVSFNHF</sequence>
<evidence type="ECO:0000256" key="2">
    <source>
        <dbReference type="ARBA" id="ARBA00022643"/>
    </source>
</evidence>
<dbReference type="PANTHER" id="PTHR23026:SF90">
    <property type="entry name" value="IODOTYROSINE DEIODINASE 1"/>
    <property type="match status" value="1"/>
</dbReference>
<dbReference type="InterPro" id="IPR029479">
    <property type="entry name" value="Nitroreductase"/>
</dbReference>
<evidence type="ECO:0000313" key="5">
    <source>
        <dbReference type="EMBL" id="KUK23324.1"/>
    </source>
</evidence>
<accession>A0A101ER20</accession>
<keyword evidence="2" id="KW-0288">FMN</keyword>
<evidence type="ECO:0000259" key="4">
    <source>
        <dbReference type="Pfam" id="PF00881"/>
    </source>
</evidence>
<gene>
    <name evidence="5" type="ORF">XD57_0587</name>
</gene>
<dbReference type="InterPro" id="IPR050627">
    <property type="entry name" value="Nitroreductase/BluB"/>
</dbReference>
<evidence type="ECO:0000313" key="6">
    <source>
        <dbReference type="Proteomes" id="UP000058636"/>
    </source>
</evidence>
<dbReference type="PATRIC" id="fig|93930.3.peg.1431"/>
<dbReference type="PANTHER" id="PTHR23026">
    <property type="entry name" value="NADPH NITROREDUCTASE"/>
    <property type="match status" value="1"/>
</dbReference>
<dbReference type="Pfam" id="PF00881">
    <property type="entry name" value="Nitroreductase"/>
    <property type="match status" value="1"/>
</dbReference>
<reference evidence="5 6" key="1">
    <citation type="journal article" date="2015" name="MBio">
        <title>Genome-Resolved Metagenomic Analysis Reveals Roles for Candidate Phyla and Other Microbial Community Members in Biogeochemical Transformations in Oil Reservoirs.</title>
        <authorList>
            <person name="Hu P."/>
            <person name="Tom L."/>
            <person name="Singh A."/>
            <person name="Thomas B.C."/>
            <person name="Baker B.J."/>
            <person name="Piceno Y.M."/>
            <person name="Andersen G.L."/>
            <person name="Banfield J.F."/>
        </authorList>
    </citation>
    <scope>NUCLEOTIDE SEQUENCE [LARGE SCALE GENOMIC DNA]</scope>
    <source>
        <strain evidence="5">46_26</strain>
    </source>
</reference>
<proteinExistence type="predicted"/>
<dbReference type="Proteomes" id="UP000058636">
    <property type="component" value="Unassembled WGS sequence"/>
</dbReference>
<dbReference type="SUPFAM" id="SSF55469">
    <property type="entry name" value="FMN-dependent nitroreductase-like"/>
    <property type="match status" value="1"/>
</dbReference>
<dbReference type="EMBL" id="LGFG01000032">
    <property type="protein sequence ID" value="KUK23324.1"/>
    <property type="molecule type" value="Genomic_DNA"/>
</dbReference>
<comment type="caution">
    <text evidence="5">The sequence shown here is derived from an EMBL/GenBank/DDBJ whole genome shotgun (WGS) entry which is preliminary data.</text>
</comment>
<dbReference type="GO" id="GO:0016491">
    <property type="term" value="F:oxidoreductase activity"/>
    <property type="evidence" value="ECO:0007669"/>
    <property type="project" value="UniProtKB-KW"/>
</dbReference>
<dbReference type="FunFam" id="3.40.109.10:FF:000033">
    <property type="entry name" value="NAD(P)H-flavin oxidoreductase"/>
    <property type="match status" value="1"/>
</dbReference>
<dbReference type="Gene3D" id="3.40.109.10">
    <property type="entry name" value="NADH Oxidase"/>
    <property type="match status" value="1"/>
</dbReference>
<dbReference type="AlphaFoldDB" id="A0A101ER20"/>
<evidence type="ECO:0000256" key="1">
    <source>
        <dbReference type="ARBA" id="ARBA00022630"/>
    </source>
</evidence>
<dbReference type="CDD" id="cd02144">
    <property type="entry name" value="iodotyrosine_dehalogenase"/>
    <property type="match status" value="1"/>
</dbReference>
<organism evidence="5 6">
    <name type="scientific">Thermotoga petrophila</name>
    <dbReference type="NCBI Taxonomy" id="93929"/>
    <lineage>
        <taxon>Bacteria</taxon>
        <taxon>Thermotogati</taxon>
        <taxon>Thermotogota</taxon>
        <taxon>Thermotogae</taxon>
        <taxon>Thermotogales</taxon>
        <taxon>Thermotogaceae</taxon>
        <taxon>Thermotoga</taxon>
    </lineage>
</organism>
<keyword evidence="1" id="KW-0285">Flavoprotein</keyword>
<feature type="domain" description="Nitroreductase" evidence="4">
    <location>
        <begin position="9"/>
        <end position="166"/>
    </location>
</feature>
<keyword evidence="3" id="KW-0560">Oxidoreductase</keyword>
<protein>
    <submittedName>
        <fullName evidence="5">Nitroreductase</fullName>
    </submittedName>
</protein>
<evidence type="ECO:0000256" key="3">
    <source>
        <dbReference type="ARBA" id="ARBA00023002"/>
    </source>
</evidence>
<name>A0A101ER20_9THEM</name>
<dbReference type="InterPro" id="IPR000415">
    <property type="entry name" value="Nitroreductase-like"/>
</dbReference>